<name>A0A7Y9WNL8_9BURK</name>
<dbReference type="EMBL" id="JACCAS010000001">
    <property type="protein sequence ID" value="NYH24234.1"/>
    <property type="molecule type" value="Genomic_DNA"/>
</dbReference>
<gene>
    <name evidence="1" type="ORF">GGD40_003713</name>
</gene>
<keyword evidence="2" id="KW-1185">Reference proteome</keyword>
<dbReference type="RefSeq" id="WP_179744500.1">
    <property type="nucleotide sequence ID" value="NZ_JACCAS010000001.1"/>
</dbReference>
<comment type="caution">
    <text evidence="1">The sequence shown here is derived from an EMBL/GenBank/DDBJ whole genome shotgun (WGS) entry which is preliminary data.</text>
</comment>
<organism evidence="1 2">
    <name type="scientific">Paraburkholderia bryophila</name>
    <dbReference type="NCBI Taxonomy" id="420952"/>
    <lineage>
        <taxon>Bacteria</taxon>
        <taxon>Pseudomonadati</taxon>
        <taxon>Pseudomonadota</taxon>
        <taxon>Betaproteobacteria</taxon>
        <taxon>Burkholderiales</taxon>
        <taxon>Burkholderiaceae</taxon>
        <taxon>Paraburkholderia</taxon>
    </lineage>
</organism>
<sequence>MLFDTVQPKPITVREIRPPLPKRISTETVVSNFPFGRRSKQLTPSPDAVNYFHQVLPLQAAVGKLAVKYLVSNLNGVVYRPSQPDILATNEVVDGEAKQSIDAALESFEIEMRLCTKRCF</sequence>
<reference evidence="1 2" key="1">
    <citation type="submission" date="2020-07" db="EMBL/GenBank/DDBJ databases">
        <title>Exploring microbial biodiversity for novel pathways involved in the catabolism of aromatic compounds derived from lignin.</title>
        <authorList>
            <person name="Elkins J."/>
        </authorList>
    </citation>
    <scope>NUCLEOTIDE SEQUENCE [LARGE SCALE GENOMIC DNA]</scope>
    <source>
        <strain evidence="1 2">H2C3C</strain>
    </source>
</reference>
<dbReference type="Proteomes" id="UP000540929">
    <property type="component" value="Unassembled WGS sequence"/>
</dbReference>
<protein>
    <submittedName>
        <fullName evidence="1">Uncharacterized protein</fullName>
    </submittedName>
</protein>
<accession>A0A7Y9WNL8</accession>
<proteinExistence type="predicted"/>
<evidence type="ECO:0000313" key="2">
    <source>
        <dbReference type="Proteomes" id="UP000540929"/>
    </source>
</evidence>
<dbReference type="AlphaFoldDB" id="A0A7Y9WNL8"/>
<evidence type="ECO:0000313" key="1">
    <source>
        <dbReference type="EMBL" id="NYH24234.1"/>
    </source>
</evidence>